<evidence type="ECO:0000256" key="1">
    <source>
        <dbReference type="SAM" id="MobiDB-lite"/>
    </source>
</evidence>
<comment type="caution">
    <text evidence="2">The sequence shown here is derived from an EMBL/GenBank/DDBJ whole genome shotgun (WGS) entry which is preliminary data.</text>
</comment>
<protein>
    <submittedName>
        <fullName evidence="2">Uncharacterized protein</fullName>
    </submittedName>
</protein>
<gene>
    <name evidence="2" type="ORF">SLU01_27110</name>
</gene>
<sequence length="88" mass="9873">MDWGEHALGVAEGASNSSYESLRQKDPFMTHLWRVPALSATNEESRKVKLSGTRTGVLLIQRGPLSFFINLSKGEYDCDRNFETHCAL</sequence>
<proteinExistence type="predicted"/>
<name>A0A511ZAC3_9BACL</name>
<keyword evidence="3" id="KW-1185">Reference proteome</keyword>
<evidence type="ECO:0000313" key="3">
    <source>
        <dbReference type="Proteomes" id="UP000321901"/>
    </source>
</evidence>
<reference evidence="2 3" key="1">
    <citation type="submission" date="2019-07" db="EMBL/GenBank/DDBJ databases">
        <title>Whole genome shotgun sequence of Sporosarcina luteola NBRC 105378.</title>
        <authorList>
            <person name="Hosoyama A."/>
            <person name="Uohara A."/>
            <person name="Ohji S."/>
            <person name="Ichikawa N."/>
        </authorList>
    </citation>
    <scope>NUCLEOTIDE SEQUENCE [LARGE SCALE GENOMIC DNA]</scope>
    <source>
        <strain evidence="2 3">NBRC 105378</strain>
    </source>
</reference>
<feature type="region of interest" description="Disordered" evidence="1">
    <location>
        <begin position="1"/>
        <end position="20"/>
    </location>
</feature>
<evidence type="ECO:0000313" key="2">
    <source>
        <dbReference type="EMBL" id="GEN84399.1"/>
    </source>
</evidence>
<dbReference type="AlphaFoldDB" id="A0A511ZAC3"/>
<dbReference type="Proteomes" id="UP000321901">
    <property type="component" value="Unassembled WGS sequence"/>
</dbReference>
<accession>A0A511ZAC3</accession>
<dbReference type="EMBL" id="BJYL01000036">
    <property type="protein sequence ID" value="GEN84399.1"/>
    <property type="molecule type" value="Genomic_DNA"/>
</dbReference>
<organism evidence="2 3">
    <name type="scientific">Sporosarcina luteola</name>
    <dbReference type="NCBI Taxonomy" id="582850"/>
    <lineage>
        <taxon>Bacteria</taxon>
        <taxon>Bacillati</taxon>
        <taxon>Bacillota</taxon>
        <taxon>Bacilli</taxon>
        <taxon>Bacillales</taxon>
        <taxon>Caryophanaceae</taxon>
        <taxon>Sporosarcina</taxon>
    </lineage>
</organism>